<dbReference type="GO" id="GO:0005524">
    <property type="term" value="F:ATP binding"/>
    <property type="evidence" value="ECO:0007669"/>
    <property type="project" value="UniProtKB-UniRule"/>
</dbReference>
<dbReference type="GO" id="GO:0005776">
    <property type="term" value="C:autophagosome"/>
    <property type="evidence" value="ECO:0007669"/>
    <property type="project" value="TreeGrafter"/>
</dbReference>
<evidence type="ECO:0000256" key="3">
    <source>
        <dbReference type="ARBA" id="ARBA00022777"/>
    </source>
</evidence>
<dbReference type="AlphaFoldDB" id="A0A1I7U1X8"/>
<dbReference type="GO" id="GO:0004674">
    <property type="term" value="F:protein serine/threonine kinase activity"/>
    <property type="evidence" value="ECO:0007669"/>
    <property type="project" value="UniProtKB-KW"/>
</dbReference>
<keyword evidence="6" id="KW-0723">Serine/threonine-protein kinase</keyword>
<dbReference type="InterPro" id="IPR000719">
    <property type="entry name" value="Prot_kinase_dom"/>
</dbReference>
<evidence type="ECO:0000259" key="7">
    <source>
        <dbReference type="PROSITE" id="PS50011"/>
    </source>
</evidence>
<keyword evidence="1" id="KW-0808">Transferase</keyword>
<keyword evidence="8" id="KW-1185">Reference proteome</keyword>
<dbReference type="GO" id="GO:0005829">
    <property type="term" value="C:cytosol"/>
    <property type="evidence" value="ECO:0007669"/>
    <property type="project" value="TreeGrafter"/>
</dbReference>
<evidence type="ECO:0000313" key="8">
    <source>
        <dbReference type="Proteomes" id="UP000095282"/>
    </source>
</evidence>
<organism evidence="8 9">
    <name type="scientific">Caenorhabditis tropicalis</name>
    <dbReference type="NCBI Taxonomy" id="1561998"/>
    <lineage>
        <taxon>Eukaryota</taxon>
        <taxon>Metazoa</taxon>
        <taxon>Ecdysozoa</taxon>
        <taxon>Nematoda</taxon>
        <taxon>Chromadorea</taxon>
        <taxon>Rhabditida</taxon>
        <taxon>Rhabditina</taxon>
        <taxon>Rhabditomorpha</taxon>
        <taxon>Rhabditoidea</taxon>
        <taxon>Rhabditidae</taxon>
        <taxon>Peloderinae</taxon>
        <taxon>Caenorhabditis</taxon>
    </lineage>
</organism>
<dbReference type="PROSITE" id="PS00108">
    <property type="entry name" value="PROTEIN_KINASE_ST"/>
    <property type="match status" value="1"/>
</dbReference>
<sequence length="377" mass="42883">MVRATRPAQSTVDKMGLLLAMLREKTIKPVPDSTSFFKPKNLKTVVMKKKYAYFIKWITVLATEQELAIKEARESATRTGGDSDELEIPLPLITGMTGMSIKGVLYEKVLGEGLFGVVYKGKKDELDIAIKVLDLKSTPENTITCEIEIMRLLETTEGVLRLIGYDTLMDYHFIYLSLAQSNLYDFLQLNKKKRFREETVRKIIYQGLTTLKAIHQKRIIHRDIKTDNFMVTIPQTDDHLVTLLLGDFGLARSLDADPIPHDFSRHFHSTPNMEAGGEPTMVDDLIQFGYSLLDMNGKDLNNMPSRALSRLKTQLNSSPKTVLTSHLKFLLPLFEELSLLDHDTAIDYNMLKEKVPLVESTDLQLKLTKVEDSFRLL</sequence>
<evidence type="ECO:0000256" key="2">
    <source>
        <dbReference type="ARBA" id="ARBA00022741"/>
    </source>
</evidence>
<name>A0A1I7U1X8_9PELO</name>
<dbReference type="PANTHER" id="PTHR24348:SF22">
    <property type="entry name" value="NON-SPECIFIC SERINE_THREONINE PROTEIN KINASE"/>
    <property type="match status" value="1"/>
</dbReference>
<dbReference type="PANTHER" id="PTHR24348">
    <property type="entry name" value="SERINE/THREONINE-PROTEIN KINASE UNC-51-RELATED"/>
    <property type="match status" value="1"/>
</dbReference>
<evidence type="ECO:0000256" key="6">
    <source>
        <dbReference type="RuleBase" id="RU000304"/>
    </source>
</evidence>
<dbReference type="PROSITE" id="PS50011">
    <property type="entry name" value="PROTEIN_KINASE_DOM"/>
    <property type="match status" value="1"/>
</dbReference>
<dbReference type="STRING" id="1561998.A0A1I7U1X8"/>
<dbReference type="SUPFAM" id="SSF56112">
    <property type="entry name" value="Protein kinase-like (PK-like)"/>
    <property type="match status" value="1"/>
</dbReference>
<dbReference type="GO" id="GO:0010506">
    <property type="term" value="P:regulation of autophagy"/>
    <property type="evidence" value="ECO:0007669"/>
    <property type="project" value="InterPro"/>
</dbReference>
<dbReference type="InterPro" id="IPR008271">
    <property type="entry name" value="Ser/Thr_kinase_AS"/>
</dbReference>
<keyword evidence="3" id="KW-0418">Kinase</keyword>
<protein>
    <submittedName>
        <fullName evidence="9">Protein kinase domain-containing protein</fullName>
    </submittedName>
</protein>
<evidence type="ECO:0000256" key="1">
    <source>
        <dbReference type="ARBA" id="ARBA00022679"/>
    </source>
</evidence>
<dbReference type="InterPro" id="IPR011009">
    <property type="entry name" value="Kinase-like_dom_sf"/>
</dbReference>
<accession>A0A1I7U1X8</accession>
<keyword evidence="2 5" id="KW-0547">Nucleotide-binding</keyword>
<dbReference type="CDD" id="cd00180">
    <property type="entry name" value="PKc"/>
    <property type="match status" value="1"/>
</dbReference>
<dbReference type="InterPro" id="IPR045269">
    <property type="entry name" value="Atg1-like"/>
</dbReference>
<comment type="similarity">
    <text evidence="6">Belongs to the protein kinase superfamily.</text>
</comment>
<evidence type="ECO:0000313" key="9">
    <source>
        <dbReference type="WBParaSite" id="Csp11.Scaffold629.g14024.t1"/>
    </source>
</evidence>
<dbReference type="GO" id="GO:0000045">
    <property type="term" value="P:autophagosome assembly"/>
    <property type="evidence" value="ECO:0007669"/>
    <property type="project" value="TreeGrafter"/>
</dbReference>
<proteinExistence type="inferred from homology"/>
<dbReference type="InterPro" id="IPR017441">
    <property type="entry name" value="Protein_kinase_ATP_BS"/>
</dbReference>
<reference evidence="9" key="1">
    <citation type="submission" date="2016-11" db="UniProtKB">
        <authorList>
            <consortium name="WormBaseParasite"/>
        </authorList>
    </citation>
    <scope>IDENTIFICATION</scope>
</reference>
<feature type="binding site" evidence="5">
    <location>
        <position position="131"/>
    </location>
    <ligand>
        <name>ATP</name>
        <dbReference type="ChEBI" id="CHEBI:30616"/>
    </ligand>
</feature>
<evidence type="ECO:0000256" key="4">
    <source>
        <dbReference type="ARBA" id="ARBA00022840"/>
    </source>
</evidence>
<dbReference type="Pfam" id="PF00069">
    <property type="entry name" value="Pkinase"/>
    <property type="match status" value="1"/>
</dbReference>
<dbReference type="Proteomes" id="UP000095282">
    <property type="component" value="Unplaced"/>
</dbReference>
<dbReference type="eggNOG" id="KOG1164">
    <property type="taxonomic scope" value="Eukaryota"/>
</dbReference>
<dbReference type="Gene3D" id="1.10.510.10">
    <property type="entry name" value="Transferase(Phosphotransferase) domain 1"/>
    <property type="match status" value="1"/>
</dbReference>
<evidence type="ECO:0000256" key="5">
    <source>
        <dbReference type="PROSITE-ProRule" id="PRU10141"/>
    </source>
</evidence>
<dbReference type="PROSITE" id="PS00107">
    <property type="entry name" value="PROTEIN_KINASE_ATP"/>
    <property type="match status" value="1"/>
</dbReference>
<dbReference type="GO" id="GO:0016020">
    <property type="term" value="C:membrane"/>
    <property type="evidence" value="ECO:0007669"/>
    <property type="project" value="TreeGrafter"/>
</dbReference>
<keyword evidence="4 5" id="KW-0067">ATP-binding</keyword>
<dbReference type="SMART" id="SM00220">
    <property type="entry name" value="S_TKc"/>
    <property type="match status" value="1"/>
</dbReference>
<dbReference type="GO" id="GO:0000407">
    <property type="term" value="C:phagophore assembly site"/>
    <property type="evidence" value="ECO:0007669"/>
    <property type="project" value="TreeGrafter"/>
</dbReference>
<dbReference type="WBParaSite" id="Csp11.Scaffold629.g14024.t1">
    <property type="protein sequence ID" value="Csp11.Scaffold629.g14024.t1"/>
    <property type="gene ID" value="Csp11.Scaffold629.g14024"/>
</dbReference>
<feature type="domain" description="Protein kinase" evidence="7">
    <location>
        <begin position="104"/>
        <end position="377"/>
    </location>
</feature>